<evidence type="ECO:0000313" key="3">
    <source>
        <dbReference type="Proteomes" id="UP000193648"/>
    </source>
</evidence>
<dbReference type="GeneID" id="33566379"/>
<reference evidence="2 3" key="1">
    <citation type="submission" date="2016-07" db="EMBL/GenBank/DDBJ databases">
        <title>Pervasive Adenine N6-methylation of Active Genes in Fungi.</title>
        <authorList>
            <consortium name="DOE Joint Genome Institute"/>
            <person name="Mondo S.J."/>
            <person name="Dannebaum R.O."/>
            <person name="Kuo R.C."/>
            <person name="Labutti K."/>
            <person name="Haridas S."/>
            <person name="Kuo A."/>
            <person name="Salamov A."/>
            <person name="Ahrendt S.R."/>
            <person name="Lipzen A."/>
            <person name="Sullivan W."/>
            <person name="Andreopoulos W.B."/>
            <person name="Clum A."/>
            <person name="Lindquist E."/>
            <person name="Daum C."/>
            <person name="Ramamoorthy G.K."/>
            <person name="Gryganskyi A."/>
            <person name="Culley D."/>
            <person name="Magnuson J.K."/>
            <person name="James T.Y."/>
            <person name="O'Malley M.A."/>
            <person name="Stajich J.E."/>
            <person name="Spatafora J.W."/>
            <person name="Visel A."/>
            <person name="Grigoriev I.V."/>
        </authorList>
    </citation>
    <scope>NUCLEOTIDE SEQUENCE [LARGE SCALE GENOMIC DNA]</scope>
    <source>
        <strain evidence="2 3">NRRL 3116</strain>
    </source>
</reference>
<sequence>MVILDSPLLPLFHQSIHQEQRGQHQQQQQQQQYRSLISPWMMPIAGGVNGALMSSQLPSSSITTNAFIPCCQVYGSTSPMPFLQCMVHSCVDSISATDTMFNTDGAMNLAQRTVVNEGTREAKEDVGERNRYLSPHSKSERRRTRRSLNQGSSIKSSSPSSSITSSSSPTPSWVPHPSYIASSLLALPTNTISYSSAQPILSPPSSYLSSSTCSSSLPFLPSSTIHKTTTVQSTPISNTTIRKPFPPKFYIMEPYKHSTAKIDRRSFNSRKELKQAQARELYSNQVSY</sequence>
<accession>A0A1Y2GK98</accession>
<dbReference type="OrthoDB" id="2450004at2759"/>
<dbReference type="InParanoid" id="A0A1Y2GK98"/>
<feature type="region of interest" description="Disordered" evidence="1">
    <location>
        <begin position="112"/>
        <end position="173"/>
    </location>
</feature>
<feature type="compositionally biased region" description="Basic and acidic residues" evidence="1">
    <location>
        <begin position="118"/>
        <end position="131"/>
    </location>
</feature>
<comment type="caution">
    <text evidence="2">The sequence shown here is derived from an EMBL/GenBank/DDBJ whole genome shotgun (WGS) entry which is preliminary data.</text>
</comment>
<name>A0A1Y2GK98_9FUNG</name>
<organism evidence="2 3">
    <name type="scientific">Lobosporangium transversale</name>
    <dbReference type="NCBI Taxonomy" id="64571"/>
    <lineage>
        <taxon>Eukaryota</taxon>
        <taxon>Fungi</taxon>
        <taxon>Fungi incertae sedis</taxon>
        <taxon>Mucoromycota</taxon>
        <taxon>Mortierellomycotina</taxon>
        <taxon>Mortierellomycetes</taxon>
        <taxon>Mortierellales</taxon>
        <taxon>Mortierellaceae</taxon>
        <taxon>Lobosporangium</taxon>
    </lineage>
</organism>
<dbReference type="RefSeq" id="XP_021880531.1">
    <property type="nucleotide sequence ID" value="XM_022024535.1"/>
</dbReference>
<evidence type="ECO:0000313" key="2">
    <source>
        <dbReference type="EMBL" id="ORZ13450.1"/>
    </source>
</evidence>
<dbReference type="EMBL" id="MCFF01000023">
    <property type="protein sequence ID" value="ORZ13450.1"/>
    <property type="molecule type" value="Genomic_DNA"/>
</dbReference>
<feature type="compositionally biased region" description="Low complexity" evidence="1">
    <location>
        <begin position="152"/>
        <end position="171"/>
    </location>
</feature>
<proteinExistence type="predicted"/>
<keyword evidence="3" id="KW-1185">Reference proteome</keyword>
<dbReference type="Proteomes" id="UP000193648">
    <property type="component" value="Unassembled WGS sequence"/>
</dbReference>
<gene>
    <name evidence="2" type="ORF">BCR41DRAFT_355793</name>
</gene>
<dbReference type="AlphaFoldDB" id="A0A1Y2GK98"/>
<evidence type="ECO:0000256" key="1">
    <source>
        <dbReference type="SAM" id="MobiDB-lite"/>
    </source>
</evidence>
<protein>
    <submittedName>
        <fullName evidence="2">Uncharacterized protein</fullName>
    </submittedName>
</protein>